<feature type="compositionally biased region" description="Gly residues" evidence="1">
    <location>
        <begin position="322"/>
        <end position="344"/>
    </location>
</feature>
<organism evidence="3 4">
    <name type="scientific">Microbacterium istanbulense</name>
    <dbReference type="NCBI Taxonomy" id="3122049"/>
    <lineage>
        <taxon>Bacteria</taxon>
        <taxon>Bacillati</taxon>
        <taxon>Actinomycetota</taxon>
        <taxon>Actinomycetes</taxon>
        <taxon>Micrococcales</taxon>
        <taxon>Microbacteriaceae</taxon>
        <taxon>Microbacterium</taxon>
    </lineage>
</organism>
<dbReference type="GO" id="GO:0016301">
    <property type="term" value="F:kinase activity"/>
    <property type="evidence" value="ECO:0007669"/>
    <property type="project" value="UniProtKB-KW"/>
</dbReference>
<evidence type="ECO:0000256" key="1">
    <source>
        <dbReference type="SAM" id="MobiDB-lite"/>
    </source>
</evidence>
<evidence type="ECO:0000313" key="4">
    <source>
        <dbReference type="Proteomes" id="UP001366085"/>
    </source>
</evidence>
<sequence length="441" mass="46134">MPQIIRARALAAAGAATTLALLLTSCTATATADDGASAASGLWDSGSVHEITIDFDQDAYDAMVQTYLDSETKEWISATVTIDGVTYENAGLKLKGNSSLRALSTDADAELSAENPEDLPWVIRLDKFVEGQNHEGTTELVVRGNSTETALNEALALELLDAAGLASEQAIAVRFSADGSDETLRLVIENPNDAWMQAELGDGLLYKAEAGGDYSYRGDEATAYTDGFDQEGGESDLTPLIDFLQWVNESSDDEFAAGLADRLDVDAFATYLAFQDLVQNTDDIDGPGNNSYLYYDPATERMTVVNWDLNLAFGASPGGGGPGGAGGFGGGDGAPPAGDGGMPGAPGAQEAPTDSTMPTRPTGGGPAGRSNILVERFLATDEFAALYAEAQETLQEELVDSGVAADALQEWTQVLIDDAADLVTVDVIQQESDDLAAQLKG</sequence>
<dbReference type="PANTHER" id="PTHR40050">
    <property type="entry name" value="INNER SPORE COAT PROTEIN H"/>
    <property type="match status" value="1"/>
</dbReference>
<feature type="chain" id="PRO_5047063587" evidence="2">
    <location>
        <begin position="31"/>
        <end position="441"/>
    </location>
</feature>
<protein>
    <submittedName>
        <fullName evidence="3">CotH kinase family protein</fullName>
    </submittedName>
</protein>
<dbReference type="Pfam" id="PF08757">
    <property type="entry name" value="CotH"/>
    <property type="match status" value="1"/>
</dbReference>
<dbReference type="EMBL" id="JBBDGN010000001">
    <property type="protein sequence ID" value="MEJ1090254.1"/>
    <property type="molecule type" value="Genomic_DNA"/>
</dbReference>
<feature type="signal peptide" evidence="2">
    <location>
        <begin position="1"/>
        <end position="30"/>
    </location>
</feature>
<name>A0ABU8LFZ4_9MICO</name>
<comment type="caution">
    <text evidence="3">The sequence shown here is derived from an EMBL/GenBank/DDBJ whole genome shotgun (WGS) entry which is preliminary data.</text>
</comment>
<gene>
    <name evidence="3" type="ORF">WDU93_00995</name>
</gene>
<evidence type="ECO:0000313" key="3">
    <source>
        <dbReference type="EMBL" id="MEJ1090254.1"/>
    </source>
</evidence>
<proteinExistence type="predicted"/>
<keyword evidence="3" id="KW-0808">Transferase</keyword>
<keyword evidence="4" id="KW-1185">Reference proteome</keyword>
<keyword evidence="2" id="KW-0732">Signal</keyword>
<dbReference type="InterPro" id="IPR014867">
    <property type="entry name" value="Spore_coat_CotH_CotH2/3/7"/>
</dbReference>
<dbReference type="Proteomes" id="UP001366085">
    <property type="component" value="Unassembled WGS sequence"/>
</dbReference>
<dbReference type="PANTHER" id="PTHR40050:SF1">
    <property type="entry name" value="INNER SPORE COAT PROTEIN H"/>
    <property type="match status" value="1"/>
</dbReference>
<dbReference type="RefSeq" id="WP_337316453.1">
    <property type="nucleotide sequence ID" value="NZ_JBBDGN010000001.1"/>
</dbReference>
<dbReference type="PROSITE" id="PS51257">
    <property type="entry name" value="PROKAR_LIPOPROTEIN"/>
    <property type="match status" value="1"/>
</dbReference>
<feature type="region of interest" description="Disordered" evidence="1">
    <location>
        <begin position="322"/>
        <end position="369"/>
    </location>
</feature>
<evidence type="ECO:0000256" key="2">
    <source>
        <dbReference type="SAM" id="SignalP"/>
    </source>
</evidence>
<reference evidence="3 4" key="1">
    <citation type="submission" date="2024-02" db="EMBL/GenBank/DDBJ databases">
        <authorList>
            <person name="Saticioglu I.B."/>
        </authorList>
    </citation>
    <scope>NUCLEOTIDE SEQUENCE [LARGE SCALE GENOMIC DNA]</scope>
    <source>
        <strain evidence="3 4">Mu-43</strain>
    </source>
</reference>
<accession>A0ABU8LFZ4</accession>
<keyword evidence="3" id="KW-0418">Kinase</keyword>